<evidence type="ECO:0000256" key="1">
    <source>
        <dbReference type="SAM" id="MobiDB-lite"/>
    </source>
</evidence>
<protein>
    <submittedName>
        <fullName evidence="2">Uncharacterized protein</fullName>
    </submittedName>
</protein>
<evidence type="ECO:0000313" key="3">
    <source>
        <dbReference type="Proteomes" id="UP000030746"/>
    </source>
</evidence>
<dbReference type="RefSeq" id="XP_009061938.1">
    <property type="nucleotide sequence ID" value="XM_009063690.1"/>
</dbReference>
<dbReference type="EMBL" id="KB202917">
    <property type="protein sequence ID" value="ESO87476.1"/>
    <property type="molecule type" value="Genomic_DNA"/>
</dbReference>
<dbReference type="KEGG" id="lgi:LOTGIDRAFT_166628"/>
<proteinExistence type="predicted"/>
<name>V4A2F8_LOTGI</name>
<feature type="compositionally biased region" description="Basic and acidic residues" evidence="1">
    <location>
        <begin position="43"/>
        <end position="54"/>
    </location>
</feature>
<feature type="region of interest" description="Disordered" evidence="1">
    <location>
        <begin position="1"/>
        <end position="54"/>
    </location>
</feature>
<evidence type="ECO:0000313" key="2">
    <source>
        <dbReference type="EMBL" id="ESO87476.1"/>
    </source>
</evidence>
<dbReference type="GeneID" id="20240400"/>
<keyword evidence="3" id="KW-1185">Reference proteome</keyword>
<dbReference type="AlphaFoldDB" id="V4A2F8"/>
<dbReference type="HOGENOM" id="CLU_2099640_0_0_1"/>
<reference evidence="2 3" key="1">
    <citation type="journal article" date="2013" name="Nature">
        <title>Insights into bilaterian evolution from three spiralian genomes.</title>
        <authorList>
            <person name="Simakov O."/>
            <person name="Marletaz F."/>
            <person name="Cho S.J."/>
            <person name="Edsinger-Gonzales E."/>
            <person name="Havlak P."/>
            <person name="Hellsten U."/>
            <person name="Kuo D.H."/>
            <person name="Larsson T."/>
            <person name="Lv J."/>
            <person name="Arendt D."/>
            <person name="Savage R."/>
            <person name="Osoegawa K."/>
            <person name="de Jong P."/>
            <person name="Grimwood J."/>
            <person name="Chapman J.A."/>
            <person name="Shapiro H."/>
            <person name="Aerts A."/>
            <person name="Otillar R.P."/>
            <person name="Terry A.Y."/>
            <person name="Boore J.L."/>
            <person name="Grigoriev I.V."/>
            <person name="Lindberg D.R."/>
            <person name="Seaver E.C."/>
            <person name="Weisblat D.A."/>
            <person name="Putnam N.H."/>
            <person name="Rokhsar D.S."/>
        </authorList>
    </citation>
    <scope>NUCLEOTIDE SEQUENCE [LARGE SCALE GENOMIC DNA]</scope>
</reference>
<dbReference type="CTD" id="20240400"/>
<sequence>MDTTPAPSRATMLPNQTPKRARSSPTPSPADIDSVEREDESESEKRRGVPSLRERLPMSAGLGVGEPRARVGVWFGSVVPPDGAGVVSIFPIDIFYILHTVTCDNGEMVKFVILKQ</sequence>
<gene>
    <name evidence="2" type="ORF">LOTGIDRAFT_166628</name>
</gene>
<accession>V4A2F8</accession>
<dbReference type="Proteomes" id="UP000030746">
    <property type="component" value="Unassembled WGS sequence"/>
</dbReference>
<organism evidence="2 3">
    <name type="scientific">Lottia gigantea</name>
    <name type="common">Giant owl limpet</name>
    <dbReference type="NCBI Taxonomy" id="225164"/>
    <lineage>
        <taxon>Eukaryota</taxon>
        <taxon>Metazoa</taxon>
        <taxon>Spiralia</taxon>
        <taxon>Lophotrochozoa</taxon>
        <taxon>Mollusca</taxon>
        <taxon>Gastropoda</taxon>
        <taxon>Patellogastropoda</taxon>
        <taxon>Lottioidea</taxon>
        <taxon>Lottiidae</taxon>
        <taxon>Lottia</taxon>
    </lineage>
</organism>